<accession>A0A0P1LPV6</accession>
<feature type="domain" description="ABC transmembrane type-1" evidence="11">
    <location>
        <begin position="73"/>
        <end position="288"/>
    </location>
</feature>
<keyword evidence="4 10" id="KW-1003">Cell membrane</keyword>
<dbReference type="AlphaFoldDB" id="A0A0P1M359"/>
<evidence type="ECO:0000256" key="7">
    <source>
        <dbReference type="ARBA" id="ARBA00022989"/>
    </source>
</evidence>
<sequence length="297" mass="32517">MANQFIKKLGLSKDTLFNLILTISAVLLIILGVGFFLSLFNASLVSLKKFGLSFFAKAEWDPVQEEFGALPFIYGTLLTSFIALAISLPFSIAISIVLGEYFQKGFFAEVLRYLTELIAGVPSVVLGFWGLFFLVPIVREVEMKFEIPPYGVGILTASLILAFMILPYSGSIGKDAMRLVPNELKEAAYALGATRWEMIKKVMLPYARSGITAGIILSLGRALGETMAVTMVIGNYHGIPENIFSPGNTIASVIANEFTEATGEVYLSSLMYLGLTLFIITTVVNLIGRFILKKLQH</sequence>
<dbReference type="InterPro" id="IPR051124">
    <property type="entry name" value="Phosphate_Transport_Permease"/>
</dbReference>
<evidence type="ECO:0000256" key="2">
    <source>
        <dbReference type="ARBA" id="ARBA00007069"/>
    </source>
</evidence>
<accession>A0A0P1MBP6</accession>
<keyword evidence="6 9" id="KW-0812">Transmembrane</keyword>
<accession>A0A0P1M359</accession>
<dbReference type="Proteomes" id="UP000182200">
    <property type="component" value="Unassembled WGS sequence"/>
</dbReference>
<dbReference type="CDD" id="cd06261">
    <property type="entry name" value="TM_PBP2"/>
    <property type="match status" value="1"/>
</dbReference>
<feature type="transmembrane region" description="Helical" evidence="9">
    <location>
        <begin position="72"/>
        <end position="98"/>
    </location>
</feature>
<dbReference type="RefSeq" id="WP_047133764.1">
    <property type="nucleotide sequence ID" value="NZ_CZVI01000007.1"/>
</dbReference>
<reference evidence="13 14" key="2">
    <citation type="submission" date="2015-11" db="EMBL/GenBank/DDBJ databases">
        <authorList>
            <person name="Zhang Y."/>
            <person name="Guo Z."/>
        </authorList>
    </citation>
    <scope>NUCLEOTIDE SEQUENCE [LARGE SCALE GENOMIC DNA]</scope>
    <source>
        <strain evidence="13">JGI-4</strain>
    </source>
</reference>
<keyword evidence="15" id="KW-1185">Reference proteome</keyword>
<dbReference type="SUPFAM" id="SSF161098">
    <property type="entry name" value="MetI-like"/>
    <property type="match status" value="1"/>
</dbReference>
<keyword evidence="7 9" id="KW-1133">Transmembrane helix</keyword>
<gene>
    <name evidence="13" type="ORF">JGI4_00045</name>
    <name evidence="12" type="ORF">JGI8_00734</name>
</gene>
<evidence type="ECO:0000256" key="8">
    <source>
        <dbReference type="ARBA" id="ARBA00023136"/>
    </source>
</evidence>
<dbReference type="EMBL" id="CZVI01000007">
    <property type="protein sequence ID" value="CUS83790.1"/>
    <property type="molecule type" value="Genomic_DNA"/>
</dbReference>
<dbReference type="InterPro" id="IPR000515">
    <property type="entry name" value="MetI-like"/>
</dbReference>
<dbReference type="Proteomes" id="UP000182011">
    <property type="component" value="Unassembled WGS sequence"/>
</dbReference>
<evidence type="ECO:0000313" key="13">
    <source>
        <dbReference type="EMBL" id="CUU00675.1"/>
    </source>
</evidence>
<organism evidence="13 14">
    <name type="scientific">Candidatus Kryptonium thompsonii</name>
    <dbReference type="NCBI Taxonomy" id="1633631"/>
    <lineage>
        <taxon>Bacteria</taxon>
        <taxon>Pseudomonadati</taxon>
        <taxon>Candidatus Kryptoniota</taxon>
        <taxon>Candidatus Kryptonium</taxon>
    </lineage>
</organism>
<accession>A0A0P1P8T5</accession>
<name>A0A0P1M359_9BACT</name>
<evidence type="ECO:0000256" key="1">
    <source>
        <dbReference type="ARBA" id="ARBA00004651"/>
    </source>
</evidence>
<feature type="transmembrane region" description="Helical" evidence="9">
    <location>
        <begin position="110"/>
        <end position="135"/>
    </location>
</feature>
<dbReference type="Pfam" id="PF00528">
    <property type="entry name" value="BPD_transp_1"/>
    <property type="match status" value="1"/>
</dbReference>
<dbReference type="GO" id="GO:0005886">
    <property type="term" value="C:plasma membrane"/>
    <property type="evidence" value="ECO:0007669"/>
    <property type="project" value="UniProtKB-SubCell"/>
</dbReference>
<evidence type="ECO:0000259" key="11">
    <source>
        <dbReference type="PROSITE" id="PS50928"/>
    </source>
</evidence>
<proteinExistence type="inferred from homology"/>
<evidence type="ECO:0000256" key="3">
    <source>
        <dbReference type="ARBA" id="ARBA00022448"/>
    </source>
</evidence>
<evidence type="ECO:0000256" key="4">
    <source>
        <dbReference type="ARBA" id="ARBA00022475"/>
    </source>
</evidence>
<dbReference type="EMBL" id="FAOP01000001">
    <property type="protein sequence ID" value="CUU00675.1"/>
    <property type="molecule type" value="Genomic_DNA"/>
</dbReference>
<dbReference type="PANTHER" id="PTHR30425:SF1">
    <property type="entry name" value="PHOSPHATE TRANSPORT SYSTEM PERMEASE PROTEIN PSTC"/>
    <property type="match status" value="1"/>
</dbReference>
<accession>A0A0P1LAJ8</accession>
<comment type="function">
    <text evidence="10">Part of the binding-protein-dependent transport system for phosphate; probably responsible for the translocation of the substrate across the membrane.</text>
</comment>
<dbReference type="Gene3D" id="1.10.3720.10">
    <property type="entry name" value="MetI-like"/>
    <property type="match status" value="1"/>
</dbReference>
<evidence type="ECO:0000313" key="14">
    <source>
        <dbReference type="Proteomes" id="UP000182011"/>
    </source>
</evidence>
<keyword evidence="3 9" id="KW-0813">Transport</keyword>
<accession>A0A0S4MQM2</accession>
<reference evidence="12 15" key="1">
    <citation type="submission" date="2015-11" db="EMBL/GenBank/DDBJ databases">
        <authorList>
            <person name="Varghese N."/>
        </authorList>
    </citation>
    <scope>NUCLEOTIDE SEQUENCE [LARGE SCALE GENOMIC DNA]</scope>
    <source>
        <strain evidence="12 15">JGI-8</strain>
    </source>
</reference>
<evidence type="ECO:0000313" key="15">
    <source>
        <dbReference type="Proteomes" id="UP000182200"/>
    </source>
</evidence>
<feature type="transmembrane region" description="Helical" evidence="9">
    <location>
        <begin position="147"/>
        <end position="168"/>
    </location>
</feature>
<accession>A0A0N7MSL1</accession>
<feature type="transmembrane region" description="Helical" evidence="9">
    <location>
        <begin position="205"/>
        <end position="223"/>
    </location>
</feature>
<accession>A0A0P1MM59</accession>
<dbReference type="NCBIfam" id="TIGR02138">
    <property type="entry name" value="phosphate_pstC"/>
    <property type="match status" value="1"/>
</dbReference>
<evidence type="ECO:0000256" key="6">
    <source>
        <dbReference type="ARBA" id="ARBA00022692"/>
    </source>
</evidence>
<dbReference type="InterPro" id="IPR011864">
    <property type="entry name" value="Phosphate_PstC"/>
</dbReference>
<dbReference type="GO" id="GO:0006817">
    <property type="term" value="P:phosphate ion transport"/>
    <property type="evidence" value="ECO:0007669"/>
    <property type="project" value="UniProtKB-KW"/>
</dbReference>
<comment type="subcellular location">
    <subcellularLocation>
        <location evidence="1 9">Cell membrane</location>
        <topology evidence="1 9">Multi-pass membrane protein</topology>
    </subcellularLocation>
</comment>
<dbReference type="PROSITE" id="PS50928">
    <property type="entry name" value="ABC_TM1"/>
    <property type="match status" value="1"/>
</dbReference>
<dbReference type="GO" id="GO:0005315">
    <property type="term" value="F:phosphate transmembrane transporter activity"/>
    <property type="evidence" value="ECO:0007669"/>
    <property type="project" value="InterPro"/>
</dbReference>
<feature type="transmembrane region" description="Helical" evidence="9">
    <location>
        <begin position="16"/>
        <end position="40"/>
    </location>
</feature>
<feature type="transmembrane region" description="Helical" evidence="9">
    <location>
        <begin position="270"/>
        <end position="292"/>
    </location>
</feature>
<evidence type="ECO:0000256" key="10">
    <source>
        <dbReference type="RuleBase" id="RU363054"/>
    </source>
</evidence>
<evidence type="ECO:0000313" key="12">
    <source>
        <dbReference type="EMBL" id="CUS83790.1"/>
    </source>
</evidence>
<comment type="similarity">
    <text evidence="2 10">Belongs to the binding-protein-dependent transport system permease family. CysTW subfamily.</text>
</comment>
<protein>
    <recommendedName>
        <fullName evidence="10">Phosphate transport system permease protein</fullName>
    </recommendedName>
</protein>
<dbReference type="InterPro" id="IPR035906">
    <property type="entry name" value="MetI-like_sf"/>
</dbReference>
<dbReference type="PANTHER" id="PTHR30425">
    <property type="entry name" value="PHOSPHATE TRANSPORT SYSTEM PERMEASE PROTEIN PST"/>
    <property type="match status" value="1"/>
</dbReference>
<evidence type="ECO:0000256" key="9">
    <source>
        <dbReference type="RuleBase" id="RU363032"/>
    </source>
</evidence>
<evidence type="ECO:0000256" key="5">
    <source>
        <dbReference type="ARBA" id="ARBA00022592"/>
    </source>
</evidence>
<keyword evidence="8 9" id="KW-0472">Membrane</keyword>
<keyword evidence="5 10" id="KW-0592">Phosphate transport</keyword>
<dbReference type="STRING" id="1633631.GCA_001442925_00045"/>